<dbReference type="AlphaFoldDB" id="A0AAV7EAD8"/>
<dbReference type="EMBL" id="JAINDJ010000005">
    <property type="protein sequence ID" value="KAG9445678.1"/>
    <property type="molecule type" value="Genomic_DNA"/>
</dbReference>
<name>A0AAV7EAD8_ARIFI</name>
<reference evidence="1 2" key="1">
    <citation type="submission" date="2021-07" db="EMBL/GenBank/DDBJ databases">
        <title>The Aristolochia fimbriata genome: insights into angiosperm evolution, floral development and chemical biosynthesis.</title>
        <authorList>
            <person name="Jiao Y."/>
        </authorList>
    </citation>
    <scope>NUCLEOTIDE SEQUENCE [LARGE SCALE GENOMIC DNA]</scope>
    <source>
        <strain evidence="1">IBCAS-2021</strain>
        <tissue evidence="1">Leaf</tissue>
    </source>
</reference>
<organism evidence="1 2">
    <name type="scientific">Aristolochia fimbriata</name>
    <name type="common">White veined hardy Dutchman's pipe vine</name>
    <dbReference type="NCBI Taxonomy" id="158543"/>
    <lineage>
        <taxon>Eukaryota</taxon>
        <taxon>Viridiplantae</taxon>
        <taxon>Streptophyta</taxon>
        <taxon>Embryophyta</taxon>
        <taxon>Tracheophyta</taxon>
        <taxon>Spermatophyta</taxon>
        <taxon>Magnoliopsida</taxon>
        <taxon>Magnoliidae</taxon>
        <taxon>Piperales</taxon>
        <taxon>Aristolochiaceae</taxon>
        <taxon>Aristolochia</taxon>
    </lineage>
</organism>
<sequence>MQAIASSTEGFRKGRVGFRQESRLLSLEEGGSRVLGWVKGFRVGSGNVLGIRVGKGRVLRIKVGESRVLRIKVGESRVLRIKVGESRVLRIKVGESRVLRIKVGESRVLGVESAAKHSMLADKNKSQVLQFPYSLGMQNYYTLTGLCANFSCPYSCGHTIPCMLALTNGQHAVTDRPWILSSSLSEPGLP</sequence>
<comment type="caution">
    <text evidence="1">The sequence shown here is derived from an EMBL/GenBank/DDBJ whole genome shotgun (WGS) entry which is preliminary data.</text>
</comment>
<evidence type="ECO:0000313" key="1">
    <source>
        <dbReference type="EMBL" id="KAG9445678.1"/>
    </source>
</evidence>
<proteinExistence type="predicted"/>
<gene>
    <name evidence="1" type="ORF">H6P81_011806</name>
</gene>
<accession>A0AAV7EAD8</accession>
<evidence type="ECO:0000313" key="2">
    <source>
        <dbReference type="Proteomes" id="UP000825729"/>
    </source>
</evidence>
<dbReference type="Proteomes" id="UP000825729">
    <property type="component" value="Unassembled WGS sequence"/>
</dbReference>
<protein>
    <submittedName>
        <fullName evidence="1">Uncharacterized protein</fullName>
    </submittedName>
</protein>
<keyword evidence="2" id="KW-1185">Reference proteome</keyword>